<dbReference type="Pfam" id="PF02127">
    <property type="entry name" value="Peptidase_M18"/>
    <property type="match status" value="1"/>
</dbReference>
<dbReference type="SUPFAM" id="SSF101821">
    <property type="entry name" value="Aminopeptidase/glucanase lid domain"/>
    <property type="match status" value="1"/>
</dbReference>
<dbReference type="RefSeq" id="WP_249309490.1">
    <property type="nucleotide sequence ID" value="NZ_JACRSZ010000014.1"/>
</dbReference>
<protein>
    <recommendedName>
        <fullName evidence="10">M18 family aminopeptidase</fullName>
        <ecNumber evidence="10">3.4.11.-</ecNumber>
    </recommendedName>
</protein>
<evidence type="ECO:0000256" key="6">
    <source>
        <dbReference type="ARBA" id="ARBA00022801"/>
    </source>
</evidence>
<comment type="caution">
    <text evidence="11">The sequence shown here is derived from an EMBL/GenBank/DDBJ whole genome shotgun (WGS) entry which is preliminary data.</text>
</comment>
<dbReference type="EC" id="3.4.11.-" evidence="10"/>
<keyword evidence="3 9" id="KW-0031">Aminopeptidase</keyword>
<keyword evidence="6 9" id="KW-0378">Hydrolase</keyword>
<dbReference type="PRINTS" id="PR00932">
    <property type="entry name" value="AMINO1PTASE"/>
</dbReference>
<evidence type="ECO:0000256" key="5">
    <source>
        <dbReference type="ARBA" id="ARBA00022723"/>
    </source>
</evidence>
<keyword evidence="7 9" id="KW-0862">Zinc</keyword>
<dbReference type="PANTHER" id="PTHR28570:SF3">
    <property type="entry name" value="ASPARTYL AMINOPEPTIDASE"/>
    <property type="match status" value="1"/>
</dbReference>
<evidence type="ECO:0000256" key="4">
    <source>
        <dbReference type="ARBA" id="ARBA00022670"/>
    </source>
</evidence>
<dbReference type="NCBIfam" id="NF002759">
    <property type="entry name" value="PRK02813.1"/>
    <property type="match status" value="1"/>
</dbReference>
<organism evidence="11 12">
    <name type="scientific">Jingyaoa shaoxingensis</name>
    <dbReference type="NCBI Taxonomy" id="2763671"/>
    <lineage>
        <taxon>Bacteria</taxon>
        <taxon>Bacillati</taxon>
        <taxon>Bacillota</taxon>
        <taxon>Clostridia</taxon>
        <taxon>Lachnospirales</taxon>
        <taxon>Lachnospiraceae</taxon>
        <taxon>Jingyaoa</taxon>
    </lineage>
</organism>
<sequence>MKKTAEELIQFIKESPDAFHAAAAVTARLKEEGYEELTERKSWKLESGKGYYVTRNDSAVIAFRIPEGEFSGYQVMASHSDSPSFKIKENPEMVVDNHYVKLNVEKYGGMLMAPWFDRPLSVAGRIMVKETTADGKKKIVSRLVNVDRDLLMIPSLAIHMNREVNEGYRYNAQKDMLPLMACGCEKGQFKAIVAQAAGVKEEDILAQDLFLYSRSQASIWGAQDEFVSCGRLDDLQCAFAGLKGFLEAGHCEMEEVSQAGAEEKKASTVPVYCMLDNEEVGSGTKQGAASTFLKDILTRINLATGGNEETYLQMLAGSFMVSADNAHALHPNYADKTDPTNRPYVNEGIVIKHSANQKYTTDAVSAAVYRTICEAAGVPVQDFFNRSDMLGGSTLGNIANTQTPMNTVDIGLPQLAMHSVYETAGVKDTCYLIRATRLFYLSNVAELLF</sequence>
<dbReference type="InterPro" id="IPR001948">
    <property type="entry name" value="Peptidase_M18"/>
</dbReference>
<evidence type="ECO:0000256" key="8">
    <source>
        <dbReference type="ARBA" id="ARBA00023049"/>
    </source>
</evidence>
<dbReference type="Gene3D" id="2.30.250.10">
    <property type="entry name" value="Aminopeptidase i, Domain 2"/>
    <property type="match status" value="1"/>
</dbReference>
<gene>
    <name evidence="11" type="ORF">H8716_13125</name>
</gene>
<evidence type="ECO:0000256" key="3">
    <source>
        <dbReference type="ARBA" id="ARBA00022438"/>
    </source>
</evidence>
<evidence type="ECO:0000256" key="10">
    <source>
        <dbReference type="RuleBase" id="RU004387"/>
    </source>
</evidence>
<evidence type="ECO:0000256" key="1">
    <source>
        <dbReference type="ARBA" id="ARBA00001947"/>
    </source>
</evidence>
<dbReference type="GO" id="GO:0004177">
    <property type="term" value="F:aminopeptidase activity"/>
    <property type="evidence" value="ECO:0007669"/>
    <property type="project" value="UniProtKB-KW"/>
</dbReference>
<name>A0ABR7NCV7_9FIRM</name>
<dbReference type="Gene3D" id="3.40.630.10">
    <property type="entry name" value="Zn peptidases"/>
    <property type="match status" value="1"/>
</dbReference>
<comment type="similarity">
    <text evidence="2 9">Belongs to the peptidase M18 family.</text>
</comment>
<evidence type="ECO:0000313" key="11">
    <source>
        <dbReference type="EMBL" id="MBC8574015.1"/>
    </source>
</evidence>
<keyword evidence="12" id="KW-1185">Reference proteome</keyword>
<evidence type="ECO:0000256" key="2">
    <source>
        <dbReference type="ARBA" id="ARBA00008290"/>
    </source>
</evidence>
<dbReference type="EMBL" id="JACRSZ010000014">
    <property type="protein sequence ID" value="MBC8574015.1"/>
    <property type="molecule type" value="Genomic_DNA"/>
</dbReference>
<dbReference type="InterPro" id="IPR023358">
    <property type="entry name" value="Peptidase_M18_dom2"/>
</dbReference>
<evidence type="ECO:0000256" key="7">
    <source>
        <dbReference type="ARBA" id="ARBA00022833"/>
    </source>
</evidence>
<keyword evidence="8 9" id="KW-0482">Metalloprotease</keyword>
<evidence type="ECO:0000313" key="12">
    <source>
        <dbReference type="Proteomes" id="UP000657421"/>
    </source>
</evidence>
<dbReference type="Proteomes" id="UP000657421">
    <property type="component" value="Unassembled WGS sequence"/>
</dbReference>
<dbReference type="CDD" id="cd05658">
    <property type="entry name" value="M18_DAP"/>
    <property type="match status" value="1"/>
</dbReference>
<accession>A0ABR7NCV7</accession>
<evidence type="ECO:0000256" key="9">
    <source>
        <dbReference type="RuleBase" id="RU004386"/>
    </source>
</evidence>
<keyword evidence="5 9" id="KW-0479">Metal-binding</keyword>
<reference evidence="11 12" key="1">
    <citation type="submission" date="2020-08" db="EMBL/GenBank/DDBJ databases">
        <title>Genome public.</title>
        <authorList>
            <person name="Liu C."/>
            <person name="Sun Q."/>
        </authorList>
    </citation>
    <scope>NUCLEOTIDE SEQUENCE [LARGE SCALE GENOMIC DNA]</scope>
    <source>
        <strain evidence="11 12">NSJ-46</strain>
    </source>
</reference>
<dbReference type="PANTHER" id="PTHR28570">
    <property type="entry name" value="ASPARTYL AMINOPEPTIDASE"/>
    <property type="match status" value="1"/>
</dbReference>
<keyword evidence="4 9" id="KW-0645">Protease</keyword>
<comment type="cofactor">
    <cofactor evidence="1 10">
        <name>Zn(2+)</name>
        <dbReference type="ChEBI" id="CHEBI:29105"/>
    </cofactor>
</comment>
<dbReference type="SUPFAM" id="SSF53187">
    <property type="entry name" value="Zn-dependent exopeptidases"/>
    <property type="match status" value="1"/>
</dbReference>
<proteinExistence type="inferred from homology"/>